<comment type="caution">
    <text evidence="1">The sequence shown here is derived from an EMBL/GenBank/DDBJ whole genome shotgun (WGS) entry which is preliminary data.</text>
</comment>
<dbReference type="Proteomes" id="UP000579647">
    <property type="component" value="Unassembled WGS sequence"/>
</dbReference>
<evidence type="ECO:0000313" key="1">
    <source>
        <dbReference type="EMBL" id="MBB5489505.1"/>
    </source>
</evidence>
<dbReference type="RefSeq" id="WP_184361720.1">
    <property type="nucleotide sequence ID" value="NZ_BAAAKM010000136.1"/>
</dbReference>
<dbReference type="EMBL" id="JACHDO010000001">
    <property type="protein sequence ID" value="MBB5489505.1"/>
    <property type="molecule type" value="Genomic_DNA"/>
</dbReference>
<protein>
    <submittedName>
        <fullName evidence="1">Uncharacterized protein</fullName>
    </submittedName>
</protein>
<gene>
    <name evidence="1" type="ORF">HNR07_000642</name>
</gene>
<evidence type="ECO:0000313" key="2">
    <source>
        <dbReference type="Proteomes" id="UP000579647"/>
    </source>
</evidence>
<name>A0A840WBU5_9ACTN</name>
<proteinExistence type="predicted"/>
<organism evidence="1 2">
    <name type="scientific">Nocardiopsis metallicus</name>
    <dbReference type="NCBI Taxonomy" id="179819"/>
    <lineage>
        <taxon>Bacteria</taxon>
        <taxon>Bacillati</taxon>
        <taxon>Actinomycetota</taxon>
        <taxon>Actinomycetes</taxon>
        <taxon>Streptosporangiales</taxon>
        <taxon>Nocardiopsidaceae</taxon>
        <taxon>Nocardiopsis</taxon>
    </lineage>
</organism>
<reference evidence="1 2" key="1">
    <citation type="submission" date="2020-08" db="EMBL/GenBank/DDBJ databases">
        <title>Sequencing the genomes of 1000 actinobacteria strains.</title>
        <authorList>
            <person name="Klenk H.-P."/>
        </authorList>
    </citation>
    <scope>NUCLEOTIDE SEQUENCE [LARGE SCALE GENOMIC DNA]</scope>
    <source>
        <strain evidence="1 2">DSM 44598</strain>
    </source>
</reference>
<accession>A0A840WBU5</accession>
<keyword evidence="2" id="KW-1185">Reference proteome</keyword>
<sequence length="147" mass="15514">MRVTDVFEGVHPGFEEALWDQLAVDPVVRVDSGRSGGSLVVDVELAPGVDPRRVLVLHESDALVLLRSTDRAVLCRIALSEPIGGPSLRRTAHGLTVTAPLAGPAPVAVSPGLRRVSRAGRLRTALGGLVDRVRALLARSRDAGTSF</sequence>
<dbReference type="AlphaFoldDB" id="A0A840WBU5"/>